<reference evidence="2" key="1">
    <citation type="submission" date="2022-11" db="UniProtKB">
        <authorList>
            <consortium name="WormBaseParasite"/>
        </authorList>
    </citation>
    <scope>IDENTIFICATION</scope>
</reference>
<evidence type="ECO:0000313" key="1">
    <source>
        <dbReference type="Proteomes" id="UP000887580"/>
    </source>
</evidence>
<organism evidence="1 2">
    <name type="scientific">Panagrolaimus sp. PS1159</name>
    <dbReference type="NCBI Taxonomy" id="55785"/>
    <lineage>
        <taxon>Eukaryota</taxon>
        <taxon>Metazoa</taxon>
        <taxon>Ecdysozoa</taxon>
        <taxon>Nematoda</taxon>
        <taxon>Chromadorea</taxon>
        <taxon>Rhabditida</taxon>
        <taxon>Tylenchina</taxon>
        <taxon>Panagrolaimomorpha</taxon>
        <taxon>Panagrolaimoidea</taxon>
        <taxon>Panagrolaimidae</taxon>
        <taxon>Panagrolaimus</taxon>
    </lineage>
</organism>
<dbReference type="WBParaSite" id="PS1159_v2.g11968.t1">
    <property type="protein sequence ID" value="PS1159_v2.g11968.t1"/>
    <property type="gene ID" value="PS1159_v2.g11968"/>
</dbReference>
<proteinExistence type="predicted"/>
<dbReference type="Proteomes" id="UP000887580">
    <property type="component" value="Unplaced"/>
</dbReference>
<protein>
    <submittedName>
        <fullName evidence="2">Uncharacterized protein</fullName>
    </submittedName>
</protein>
<sequence>MPAAEMIQDMEGIDKLSPTRPAFDFGINLDFSQGPSSTFSNLVLLANNYLNQQQNGNNNNAKRRISSHCLDENEPGETSESSVDRDEKEKSPTMLKQKIIDISHPCTICKMEPATVSHFNVDVCTGCRAFFRRSVSQQKTYRCLNSKLCGKTNLVPNRRVCKFCRFSRCIDAGMLKSKEQLYNQKLDNPAHKVSTTSSSSSSTHSTVSILNEPPPTTIISFPSHTTTPADSVMEHFLHFRRKITYDRLQTYYGKNKLDENAFIDCNHTVGLGLRESHLIVEILSRSPVFDGISAADQRILFGDYSVVWTVHEQVLSTVRNGGHLTKKIFFPDGTNLRLSEETAFKYWQPLFATIKDKRPVIIEMVGRFLLNLATYTTLEISRFMVSASMNEEELAAFTALLFLRPEILSAVSPESRTILSQRRHQLLNNLSNYLISTGQKVDERMPKIILLISEMQTAIRMLKHAINIIRVTTSEDSILPKSYIELFEEGARDISSLLNTTLPVHFK</sequence>
<name>A0AC35EYG0_9BILA</name>
<evidence type="ECO:0000313" key="2">
    <source>
        <dbReference type="WBParaSite" id="PS1159_v2.g11968.t1"/>
    </source>
</evidence>
<accession>A0AC35EYG0</accession>